<organism evidence="1 2">
    <name type="scientific">Nitratireductor pacificus pht-3B</name>
    <dbReference type="NCBI Taxonomy" id="391937"/>
    <lineage>
        <taxon>Bacteria</taxon>
        <taxon>Pseudomonadati</taxon>
        <taxon>Pseudomonadota</taxon>
        <taxon>Alphaproteobacteria</taxon>
        <taxon>Hyphomicrobiales</taxon>
        <taxon>Phyllobacteriaceae</taxon>
        <taxon>Nitratireductor</taxon>
    </lineage>
</organism>
<proteinExistence type="predicted"/>
<sequence length="83" mass="8338">MSMTIAALGVPGAPALADEPFAVAQSGADCYSVGSRVAAENGGQLVQATAEQRGGQTVCRIVVVIPGDGGQRPKRAEFVVPAN</sequence>
<evidence type="ECO:0000313" key="1">
    <source>
        <dbReference type="EMBL" id="EKF19774.1"/>
    </source>
</evidence>
<evidence type="ECO:0000313" key="2">
    <source>
        <dbReference type="Proteomes" id="UP000006786"/>
    </source>
</evidence>
<dbReference type="eggNOG" id="ENOG5033JIU">
    <property type="taxonomic scope" value="Bacteria"/>
</dbReference>
<dbReference type="STRING" id="391937.NA2_05518"/>
<dbReference type="EMBL" id="AMRM01000005">
    <property type="protein sequence ID" value="EKF19774.1"/>
    <property type="molecule type" value="Genomic_DNA"/>
</dbReference>
<reference evidence="1 2" key="1">
    <citation type="journal article" date="2012" name="J. Bacteriol.">
        <title>Genome Sequence of Nitratireductor pacificus Type Strain pht-3B.</title>
        <authorList>
            <person name="Lai Q."/>
            <person name="Li G."/>
            <person name="Shao Z."/>
        </authorList>
    </citation>
    <scope>NUCLEOTIDE SEQUENCE [LARGE SCALE GENOMIC DNA]</scope>
    <source>
        <strain evidence="2">pht-3B</strain>
    </source>
</reference>
<keyword evidence="2" id="KW-1185">Reference proteome</keyword>
<gene>
    <name evidence="1" type="ORF">NA2_05518</name>
</gene>
<dbReference type="Proteomes" id="UP000006786">
    <property type="component" value="Unassembled WGS sequence"/>
</dbReference>
<dbReference type="AlphaFoldDB" id="K2LPY6"/>
<name>K2LPY6_9HYPH</name>
<accession>K2LPY6</accession>
<dbReference type="PATRIC" id="fig|391937.3.peg.1136"/>
<comment type="caution">
    <text evidence="1">The sequence shown here is derived from an EMBL/GenBank/DDBJ whole genome shotgun (WGS) entry which is preliminary data.</text>
</comment>
<protein>
    <submittedName>
        <fullName evidence="1">Uncharacterized protein</fullName>
    </submittedName>
</protein>